<evidence type="ECO:0000256" key="7">
    <source>
        <dbReference type="ARBA" id="ARBA00022777"/>
    </source>
</evidence>
<dbReference type="FunFam" id="1.10.510.10:FF:000079">
    <property type="entry name" value="Non-specific serine/threonine protein kinase"/>
    <property type="match status" value="1"/>
</dbReference>
<dbReference type="GO" id="GO:0035556">
    <property type="term" value="P:intracellular signal transduction"/>
    <property type="evidence" value="ECO:0007669"/>
    <property type="project" value="TreeGrafter"/>
</dbReference>
<evidence type="ECO:0000256" key="3">
    <source>
        <dbReference type="ARBA" id="ARBA00022527"/>
    </source>
</evidence>
<dbReference type="Gene3D" id="1.10.8.10">
    <property type="entry name" value="DNA helicase RuvA subunit, C-terminal domain"/>
    <property type="match status" value="1"/>
</dbReference>
<keyword evidence="7" id="KW-0418">Kinase</keyword>
<dbReference type="PANTHER" id="PTHR24346:SF110">
    <property type="entry name" value="NON-SPECIFIC SERINE_THREONINE PROTEIN KINASE"/>
    <property type="match status" value="1"/>
</dbReference>
<dbReference type="GO" id="GO:0120025">
    <property type="term" value="C:plasma membrane bounded cell projection"/>
    <property type="evidence" value="ECO:0007669"/>
    <property type="project" value="UniProtKB-ARBA"/>
</dbReference>
<dbReference type="FunFam" id="1.10.8.10:FF:000055">
    <property type="entry name" value="Non-specific serine/threonine protein kinase"/>
    <property type="match status" value="1"/>
</dbReference>
<dbReference type="AlphaFoldDB" id="A0A8S1EIP7"/>
<gene>
    <name evidence="14" type="ORF">CBOVIS_LOCUS3737</name>
</gene>
<dbReference type="InterPro" id="IPR008271">
    <property type="entry name" value="Ser/Thr_kinase_AS"/>
</dbReference>
<dbReference type="EC" id="2.7.11.1" evidence="2"/>
<dbReference type="InterPro" id="IPR000719">
    <property type="entry name" value="Prot_kinase_dom"/>
</dbReference>
<dbReference type="FunFam" id="3.30.310.80:FF:000020">
    <property type="entry name" value="Non-specific serine/threonine protein kinase"/>
    <property type="match status" value="1"/>
</dbReference>
<feature type="compositionally biased region" description="Basic and acidic residues" evidence="12">
    <location>
        <begin position="1"/>
        <end position="26"/>
    </location>
</feature>
<dbReference type="CDD" id="cd12122">
    <property type="entry name" value="AMPKA_C"/>
    <property type="match status" value="1"/>
</dbReference>
<dbReference type="InterPro" id="IPR017441">
    <property type="entry name" value="Protein_kinase_ATP_BS"/>
</dbReference>
<dbReference type="InterPro" id="IPR049020">
    <property type="entry name" value="PRKAA1/2_AID"/>
</dbReference>
<feature type="compositionally biased region" description="Basic residues" evidence="12">
    <location>
        <begin position="40"/>
        <end position="51"/>
    </location>
</feature>
<dbReference type="InterPro" id="IPR032270">
    <property type="entry name" value="AMPK_C"/>
</dbReference>
<name>A0A8S1EIP7_9PELO</name>
<dbReference type="Pfam" id="PF21147">
    <property type="entry name" value="AMPK_alpha_AID"/>
    <property type="match status" value="1"/>
</dbReference>
<dbReference type="PROSITE" id="PS50011">
    <property type="entry name" value="PROTEIN_KINASE_DOM"/>
    <property type="match status" value="1"/>
</dbReference>
<dbReference type="PROSITE" id="PS00107">
    <property type="entry name" value="PROTEIN_KINASE_ATP"/>
    <property type="match status" value="1"/>
</dbReference>
<keyword evidence="6 11" id="KW-0547">Nucleotide-binding</keyword>
<feature type="region of interest" description="Disordered" evidence="12">
    <location>
        <begin position="1"/>
        <end position="71"/>
    </location>
</feature>
<accession>A0A8S1EIP7</accession>
<dbReference type="Gene3D" id="1.10.510.10">
    <property type="entry name" value="Transferase(Phosphotransferase) domain 1"/>
    <property type="match status" value="1"/>
</dbReference>
<keyword evidence="4" id="KW-0597">Phosphoprotein</keyword>
<reference evidence="14 15" key="1">
    <citation type="submission" date="2020-04" db="EMBL/GenBank/DDBJ databases">
        <authorList>
            <person name="Laetsch R D."/>
            <person name="Stevens L."/>
            <person name="Kumar S."/>
            <person name="Blaxter L. M."/>
        </authorList>
    </citation>
    <scope>NUCLEOTIDE SEQUENCE [LARGE SCALE GENOMIC DNA]</scope>
</reference>
<dbReference type="CDD" id="cd14336">
    <property type="entry name" value="UBA_AID_AMPKalpha"/>
    <property type="match status" value="1"/>
</dbReference>
<comment type="catalytic activity">
    <reaction evidence="10">
        <text>L-seryl-[protein] + ATP = O-phospho-L-seryl-[protein] + ADP + H(+)</text>
        <dbReference type="Rhea" id="RHEA:17989"/>
        <dbReference type="Rhea" id="RHEA-COMP:9863"/>
        <dbReference type="Rhea" id="RHEA-COMP:11604"/>
        <dbReference type="ChEBI" id="CHEBI:15378"/>
        <dbReference type="ChEBI" id="CHEBI:29999"/>
        <dbReference type="ChEBI" id="CHEBI:30616"/>
        <dbReference type="ChEBI" id="CHEBI:83421"/>
        <dbReference type="ChEBI" id="CHEBI:456216"/>
        <dbReference type="EC" id="2.7.11.1"/>
    </reaction>
</comment>
<evidence type="ECO:0000256" key="12">
    <source>
        <dbReference type="SAM" id="MobiDB-lite"/>
    </source>
</evidence>
<evidence type="ECO:0000313" key="15">
    <source>
        <dbReference type="Proteomes" id="UP000494206"/>
    </source>
</evidence>
<dbReference type="InterPro" id="IPR028375">
    <property type="entry name" value="KA1/Ssp2_C"/>
</dbReference>
<evidence type="ECO:0000256" key="10">
    <source>
        <dbReference type="ARBA" id="ARBA00048679"/>
    </source>
</evidence>
<dbReference type="Pfam" id="PF16579">
    <property type="entry name" value="AdenylateSensor"/>
    <property type="match status" value="1"/>
</dbReference>
<feature type="region of interest" description="Disordered" evidence="12">
    <location>
        <begin position="537"/>
        <end position="570"/>
    </location>
</feature>
<evidence type="ECO:0000256" key="6">
    <source>
        <dbReference type="ARBA" id="ARBA00022741"/>
    </source>
</evidence>
<dbReference type="PANTHER" id="PTHR24346">
    <property type="entry name" value="MAP/MICROTUBULE AFFINITY-REGULATING KINASE"/>
    <property type="match status" value="1"/>
</dbReference>
<evidence type="ECO:0000256" key="4">
    <source>
        <dbReference type="ARBA" id="ARBA00022553"/>
    </source>
</evidence>
<protein>
    <recommendedName>
        <fullName evidence="2">non-specific serine/threonine protein kinase</fullName>
        <ecNumber evidence="2">2.7.11.1</ecNumber>
    </recommendedName>
</protein>
<dbReference type="Pfam" id="PF00069">
    <property type="entry name" value="Pkinase"/>
    <property type="match status" value="1"/>
</dbReference>
<keyword evidence="5" id="KW-0808">Transferase</keyword>
<evidence type="ECO:0000256" key="5">
    <source>
        <dbReference type="ARBA" id="ARBA00022679"/>
    </source>
</evidence>
<comment type="similarity">
    <text evidence="1">Belongs to the protein kinase superfamily. CAMK Ser/Thr protein kinase family. SNF1 subfamily.</text>
</comment>
<evidence type="ECO:0000313" key="14">
    <source>
        <dbReference type="EMBL" id="CAB3400905.1"/>
    </source>
</evidence>
<dbReference type="Gene3D" id="3.30.200.20">
    <property type="entry name" value="Phosphorylase Kinase, domain 1"/>
    <property type="match status" value="1"/>
</dbReference>
<dbReference type="Gene3D" id="3.30.310.80">
    <property type="entry name" value="Kinase associated domain 1, KA1"/>
    <property type="match status" value="1"/>
</dbReference>
<keyword evidence="8 11" id="KW-0067">ATP-binding</keyword>
<dbReference type="InterPro" id="IPR011009">
    <property type="entry name" value="Kinase-like_dom_sf"/>
</dbReference>
<evidence type="ECO:0000259" key="13">
    <source>
        <dbReference type="PROSITE" id="PS50011"/>
    </source>
</evidence>
<dbReference type="OrthoDB" id="193931at2759"/>
<feature type="binding site" evidence="11">
    <location>
        <position position="113"/>
    </location>
    <ligand>
        <name>ATP</name>
        <dbReference type="ChEBI" id="CHEBI:30616"/>
    </ligand>
</feature>
<dbReference type="SUPFAM" id="SSF56112">
    <property type="entry name" value="Protein kinase-like (PK-like)"/>
    <property type="match status" value="1"/>
</dbReference>
<dbReference type="GO" id="GO:0043050">
    <property type="term" value="P:nematode pharyngeal pumping"/>
    <property type="evidence" value="ECO:0007669"/>
    <property type="project" value="UniProtKB-ARBA"/>
</dbReference>
<dbReference type="CDD" id="cd14079">
    <property type="entry name" value="STKc_AMPK_alpha"/>
    <property type="match status" value="1"/>
</dbReference>
<dbReference type="Proteomes" id="UP000494206">
    <property type="component" value="Unassembled WGS sequence"/>
</dbReference>
<evidence type="ECO:0000256" key="8">
    <source>
        <dbReference type="ARBA" id="ARBA00022840"/>
    </source>
</evidence>
<dbReference type="FunFam" id="3.30.200.20:FF:000136">
    <property type="entry name" value="Non-specific serine/threonine protein kinase"/>
    <property type="match status" value="1"/>
</dbReference>
<evidence type="ECO:0000256" key="1">
    <source>
        <dbReference type="ARBA" id="ARBA00006234"/>
    </source>
</evidence>
<evidence type="ECO:0000256" key="11">
    <source>
        <dbReference type="PROSITE-ProRule" id="PRU10141"/>
    </source>
</evidence>
<organism evidence="14 15">
    <name type="scientific">Caenorhabditis bovis</name>
    <dbReference type="NCBI Taxonomy" id="2654633"/>
    <lineage>
        <taxon>Eukaryota</taxon>
        <taxon>Metazoa</taxon>
        <taxon>Ecdysozoa</taxon>
        <taxon>Nematoda</taxon>
        <taxon>Chromadorea</taxon>
        <taxon>Rhabditida</taxon>
        <taxon>Rhabditina</taxon>
        <taxon>Rhabditomorpha</taxon>
        <taxon>Rhabditoidea</taxon>
        <taxon>Rhabditidae</taxon>
        <taxon>Peloderinae</taxon>
        <taxon>Caenorhabditis</taxon>
    </lineage>
</organism>
<dbReference type="GO" id="GO:0005524">
    <property type="term" value="F:ATP binding"/>
    <property type="evidence" value="ECO:0007669"/>
    <property type="project" value="UniProtKB-UniRule"/>
</dbReference>
<evidence type="ECO:0000256" key="9">
    <source>
        <dbReference type="ARBA" id="ARBA00047899"/>
    </source>
</evidence>
<comment type="catalytic activity">
    <reaction evidence="9">
        <text>L-threonyl-[protein] + ATP = O-phospho-L-threonyl-[protein] + ADP + H(+)</text>
        <dbReference type="Rhea" id="RHEA:46608"/>
        <dbReference type="Rhea" id="RHEA-COMP:11060"/>
        <dbReference type="Rhea" id="RHEA-COMP:11605"/>
        <dbReference type="ChEBI" id="CHEBI:15378"/>
        <dbReference type="ChEBI" id="CHEBI:30013"/>
        <dbReference type="ChEBI" id="CHEBI:30616"/>
        <dbReference type="ChEBI" id="CHEBI:61977"/>
        <dbReference type="ChEBI" id="CHEBI:456216"/>
        <dbReference type="EC" id="2.7.11.1"/>
    </reaction>
</comment>
<dbReference type="GO" id="GO:0004679">
    <property type="term" value="F:AMP-activated protein kinase activity"/>
    <property type="evidence" value="ECO:0007669"/>
    <property type="project" value="UniProtKB-ARBA"/>
</dbReference>
<dbReference type="SMART" id="SM00220">
    <property type="entry name" value="S_TKc"/>
    <property type="match status" value="1"/>
</dbReference>
<evidence type="ECO:0000256" key="2">
    <source>
        <dbReference type="ARBA" id="ARBA00012513"/>
    </source>
</evidence>
<dbReference type="SUPFAM" id="SSF103243">
    <property type="entry name" value="KA1-like"/>
    <property type="match status" value="1"/>
</dbReference>
<dbReference type="EMBL" id="CADEPM010000002">
    <property type="protein sequence ID" value="CAB3400905.1"/>
    <property type="molecule type" value="Genomic_DNA"/>
</dbReference>
<feature type="domain" description="Protein kinase" evidence="13">
    <location>
        <begin position="84"/>
        <end position="336"/>
    </location>
</feature>
<feature type="compositionally biased region" description="Low complexity" evidence="12">
    <location>
        <begin position="540"/>
        <end position="552"/>
    </location>
</feature>
<sequence>MFSHPDRDKKDGHRDEEPNDGSEFKSKSRSQPSGLNRVKNLSRKLSAKSRKERKDRDGNDSIMSSPGNEMHVKEQNGQIKIGHYILKETLGVGTFGKVKVGIHEATGYKVAVKILNRQKIKSLDVVGKIRREIQNLSLFRHPHIIRLYQVISTPSDIFMIMEHVSGGELFDYIVKHGRLKTAEARRFFQQIISGVDYCHRHMVVHRDLKPENLLLDEQNNVKIADFGLSNIMTDGDFLRTSCGSPNYAAPEVISGKLYAGPEVDVWSCGVILYALLCGTLPFDDEHVPSLFRKIKSGVFPVPDFLDKTIVNLLLHMLCVDPMKRATIKDVIAHEWFQKDLPNYLFPPINESEASIVDIEAVREVTERYHVAEEEVTSALLGDDPHHHLSIAYNLIVDNKRIADQTAKLSIEEFYQVTPNKQGTGPIYRHPERISASVSSKITPTLDNTEATGITGRHKRAKWHLGIRSQSRPEDIMFEVFRAMKQLDMEWKILNPYHVIVRRRPDAPISDPPKMSLQLYQVDQRSYLLDFKSLVDEDGPSSASSSRHASMSMPQKPAGIRGSRASSMPQAMSMECDVTPPPSPGGPKLSQTMQFFEICSALIGTLAR</sequence>
<dbReference type="PROSITE" id="PS00108">
    <property type="entry name" value="PROTEIN_KINASE_ST"/>
    <property type="match status" value="1"/>
</dbReference>
<keyword evidence="3" id="KW-0723">Serine/threonine-protein kinase</keyword>
<keyword evidence="15" id="KW-1185">Reference proteome</keyword>
<comment type="caution">
    <text evidence="14">The sequence shown here is derived from an EMBL/GenBank/DDBJ whole genome shotgun (WGS) entry which is preliminary data.</text>
</comment>
<proteinExistence type="inferred from homology"/>
<dbReference type="GO" id="GO:0005737">
    <property type="term" value="C:cytoplasm"/>
    <property type="evidence" value="ECO:0007669"/>
    <property type="project" value="TreeGrafter"/>
</dbReference>